<evidence type="ECO:0000256" key="2">
    <source>
        <dbReference type="ARBA" id="ARBA00006411"/>
    </source>
</evidence>
<keyword evidence="3" id="KW-0963">Cytoplasm</keyword>
<protein>
    <submittedName>
        <fullName evidence="5">EspG family protein</fullName>
    </submittedName>
</protein>
<evidence type="ECO:0000256" key="3">
    <source>
        <dbReference type="ARBA" id="ARBA00022490"/>
    </source>
</evidence>
<dbReference type="RefSeq" id="WP_091288285.1">
    <property type="nucleotide sequence ID" value="NZ_FNON01000002.1"/>
</dbReference>
<dbReference type="EMBL" id="FNON01000002">
    <property type="protein sequence ID" value="SDX12886.1"/>
    <property type="molecule type" value="Genomic_DNA"/>
</dbReference>
<dbReference type="Proteomes" id="UP000199515">
    <property type="component" value="Unassembled WGS sequence"/>
</dbReference>
<dbReference type="Pfam" id="PF14011">
    <property type="entry name" value="ESX-1_EspG"/>
    <property type="match status" value="1"/>
</dbReference>
<comment type="subcellular location">
    <subcellularLocation>
        <location evidence="1">Cytoplasm</location>
    </subcellularLocation>
</comment>
<keyword evidence="6" id="KW-1185">Reference proteome</keyword>
<evidence type="ECO:0000256" key="1">
    <source>
        <dbReference type="ARBA" id="ARBA00004496"/>
    </source>
</evidence>
<name>A0A1H2Z6A5_9PSEU</name>
<organism evidence="5 6">
    <name type="scientific">Amycolatopsis xylanica</name>
    <dbReference type="NCBI Taxonomy" id="589385"/>
    <lineage>
        <taxon>Bacteria</taxon>
        <taxon>Bacillati</taxon>
        <taxon>Actinomycetota</taxon>
        <taxon>Actinomycetes</taxon>
        <taxon>Pseudonocardiales</taxon>
        <taxon>Pseudonocardiaceae</taxon>
        <taxon>Amycolatopsis</taxon>
    </lineage>
</organism>
<dbReference type="STRING" id="589385.SAMN05421504_102393"/>
<dbReference type="InterPro" id="IPR025734">
    <property type="entry name" value="EspG"/>
</dbReference>
<evidence type="ECO:0000313" key="6">
    <source>
        <dbReference type="Proteomes" id="UP000199515"/>
    </source>
</evidence>
<dbReference type="OrthoDB" id="3632905at2"/>
<evidence type="ECO:0000256" key="4">
    <source>
        <dbReference type="ARBA" id="ARBA00023186"/>
    </source>
</evidence>
<sequence>MRELIAGTVTGLMELAAGPVLAAVPERHSIFDQYQPDLTDDEIRFGVYSEDPADLIADAERHIQRAIFLEEMGAGEHGELNESGFQFFSVLLRGSVRAVLTGVYEDLPGVLDLRAYSDDEGGLLVQVRHPDRRWDFKGGADVRLPEEIVARLPKAPPGRAAMVRVPVSEDGTIDVAHSGKVDEVMDLLERPRSGTTVIDLVAFGGLCAEFPEHGFVLVDTDIGRYALAEWGGGDRSRELLLIGMTDEMCETFFRISVEGGRSRLP</sequence>
<reference evidence="5 6" key="1">
    <citation type="submission" date="2016-10" db="EMBL/GenBank/DDBJ databases">
        <authorList>
            <person name="de Groot N.N."/>
        </authorList>
    </citation>
    <scope>NUCLEOTIDE SEQUENCE [LARGE SCALE GENOMIC DNA]</scope>
    <source>
        <strain evidence="5 6">CPCC 202699</strain>
    </source>
</reference>
<accession>A0A1H2Z6A5</accession>
<gene>
    <name evidence="5" type="ORF">SAMN05421504_102393</name>
</gene>
<comment type="similarity">
    <text evidence="2">Belongs to the EspG family.</text>
</comment>
<dbReference type="AlphaFoldDB" id="A0A1H2Z6A5"/>
<evidence type="ECO:0000313" key="5">
    <source>
        <dbReference type="EMBL" id="SDX12886.1"/>
    </source>
</evidence>
<keyword evidence="4" id="KW-0143">Chaperone</keyword>
<proteinExistence type="inferred from homology"/>